<organism evidence="1 2">
    <name type="scientific">Caerostris extrusa</name>
    <name type="common">Bark spider</name>
    <name type="synonym">Caerostris bankana</name>
    <dbReference type="NCBI Taxonomy" id="172846"/>
    <lineage>
        <taxon>Eukaryota</taxon>
        <taxon>Metazoa</taxon>
        <taxon>Ecdysozoa</taxon>
        <taxon>Arthropoda</taxon>
        <taxon>Chelicerata</taxon>
        <taxon>Arachnida</taxon>
        <taxon>Araneae</taxon>
        <taxon>Araneomorphae</taxon>
        <taxon>Entelegynae</taxon>
        <taxon>Araneoidea</taxon>
        <taxon>Araneidae</taxon>
        <taxon>Caerostris</taxon>
    </lineage>
</organism>
<proteinExistence type="predicted"/>
<dbReference type="EMBL" id="BPLR01019312">
    <property type="protein sequence ID" value="GIZ05411.1"/>
    <property type="molecule type" value="Genomic_DNA"/>
</dbReference>
<sequence length="208" mass="23855">MASAFISVRCGWEIDGLHRKVFEFCLKKALKALVVCIRNQARFGEVSPTTRKKKDFCPFLRGIEARHDFCKLREDRTLTFPGVRKGQRWPITALLLNPQVFFSSPPFVVGVLKQFSCTECTMEFHLPPPPPPFHPVLAPFMRHLPLPDDRDELRLFMRSAEHHGMISNSFLFDLTPPSLLSGHSLAFFFLRLVAFEFVVNKVVKLGIK</sequence>
<comment type="caution">
    <text evidence="1">The sequence shown here is derived from an EMBL/GenBank/DDBJ whole genome shotgun (WGS) entry which is preliminary data.</text>
</comment>
<accession>A0AAV4YG51</accession>
<evidence type="ECO:0000313" key="2">
    <source>
        <dbReference type="Proteomes" id="UP001054945"/>
    </source>
</evidence>
<keyword evidence="2" id="KW-1185">Reference proteome</keyword>
<dbReference type="Proteomes" id="UP001054945">
    <property type="component" value="Unassembled WGS sequence"/>
</dbReference>
<protein>
    <submittedName>
        <fullName evidence="1">Uncharacterized protein</fullName>
    </submittedName>
</protein>
<dbReference type="AlphaFoldDB" id="A0AAV4YG51"/>
<reference evidence="1 2" key="1">
    <citation type="submission" date="2021-06" db="EMBL/GenBank/DDBJ databases">
        <title>Caerostris extrusa draft genome.</title>
        <authorList>
            <person name="Kono N."/>
            <person name="Arakawa K."/>
        </authorList>
    </citation>
    <scope>NUCLEOTIDE SEQUENCE [LARGE SCALE GENOMIC DNA]</scope>
</reference>
<gene>
    <name evidence="1" type="ORF">CEXT_388771</name>
</gene>
<evidence type="ECO:0000313" key="1">
    <source>
        <dbReference type="EMBL" id="GIZ05411.1"/>
    </source>
</evidence>
<name>A0AAV4YG51_CAEEX</name>